<dbReference type="Proteomes" id="UP000053558">
    <property type="component" value="Unassembled WGS sequence"/>
</dbReference>
<dbReference type="OrthoDB" id="2619350at2759"/>
<comment type="caution">
    <text evidence="1">The sequence shown here is derived from an EMBL/GenBank/DDBJ whole genome shotgun (WGS) entry which is preliminary data.</text>
</comment>
<dbReference type="InterPro" id="IPR032675">
    <property type="entry name" value="LRR_dom_sf"/>
</dbReference>
<evidence type="ECO:0000313" key="1">
    <source>
        <dbReference type="EMBL" id="EIW86117.1"/>
    </source>
</evidence>
<protein>
    <recommendedName>
        <fullName evidence="3">F-box domain-containing protein</fullName>
    </recommendedName>
</protein>
<reference evidence="2" key="1">
    <citation type="journal article" date="2012" name="Science">
        <title>The Paleozoic origin of enzymatic lignin decomposition reconstructed from 31 fungal genomes.</title>
        <authorList>
            <person name="Floudas D."/>
            <person name="Binder M."/>
            <person name="Riley R."/>
            <person name="Barry K."/>
            <person name="Blanchette R.A."/>
            <person name="Henrissat B."/>
            <person name="Martinez A.T."/>
            <person name="Otillar R."/>
            <person name="Spatafora J.W."/>
            <person name="Yadav J.S."/>
            <person name="Aerts A."/>
            <person name="Benoit I."/>
            <person name="Boyd A."/>
            <person name="Carlson A."/>
            <person name="Copeland A."/>
            <person name="Coutinho P.M."/>
            <person name="de Vries R.P."/>
            <person name="Ferreira P."/>
            <person name="Findley K."/>
            <person name="Foster B."/>
            <person name="Gaskell J."/>
            <person name="Glotzer D."/>
            <person name="Gorecki P."/>
            <person name="Heitman J."/>
            <person name="Hesse C."/>
            <person name="Hori C."/>
            <person name="Igarashi K."/>
            <person name="Jurgens J.A."/>
            <person name="Kallen N."/>
            <person name="Kersten P."/>
            <person name="Kohler A."/>
            <person name="Kuees U."/>
            <person name="Kumar T.K.A."/>
            <person name="Kuo A."/>
            <person name="LaButti K."/>
            <person name="Larrondo L.F."/>
            <person name="Lindquist E."/>
            <person name="Ling A."/>
            <person name="Lombard V."/>
            <person name="Lucas S."/>
            <person name="Lundell T."/>
            <person name="Martin R."/>
            <person name="McLaughlin D.J."/>
            <person name="Morgenstern I."/>
            <person name="Morin E."/>
            <person name="Murat C."/>
            <person name="Nagy L.G."/>
            <person name="Nolan M."/>
            <person name="Ohm R.A."/>
            <person name="Patyshakuliyeva A."/>
            <person name="Rokas A."/>
            <person name="Ruiz-Duenas F.J."/>
            <person name="Sabat G."/>
            <person name="Salamov A."/>
            <person name="Samejima M."/>
            <person name="Schmutz J."/>
            <person name="Slot J.C."/>
            <person name="St John F."/>
            <person name="Stenlid J."/>
            <person name="Sun H."/>
            <person name="Sun S."/>
            <person name="Syed K."/>
            <person name="Tsang A."/>
            <person name="Wiebenga A."/>
            <person name="Young D."/>
            <person name="Pisabarro A."/>
            <person name="Eastwood D.C."/>
            <person name="Martin F."/>
            <person name="Cullen D."/>
            <person name="Grigoriev I.V."/>
            <person name="Hibbett D.S."/>
        </authorList>
    </citation>
    <scope>NUCLEOTIDE SEQUENCE [LARGE SCALE GENOMIC DNA]</scope>
    <source>
        <strain evidence="2">RWD-64-598 SS2</strain>
    </source>
</reference>
<name>A0A5M3N4D6_CONPW</name>
<evidence type="ECO:0000313" key="2">
    <source>
        <dbReference type="Proteomes" id="UP000053558"/>
    </source>
</evidence>
<dbReference type="KEGG" id="cput:CONPUDRAFT_140821"/>
<keyword evidence="2" id="KW-1185">Reference proteome</keyword>
<proteinExistence type="predicted"/>
<accession>A0A5M3N4D6</accession>
<dbReference type="EMBL" id="JH711573">
    <property type="protein sequence ID" value="EIW86117.1"/>
    <property type="molecule type" value="Genomic_DNA"/>
</dbReference>
<dbReference type="AlphaFoldDB" id="A0A5M3N4D6"/>
<evidence type="ECO:0008006" key="3">
    <source>
        <dbReference type="Google" id="ProtNLM"/>
    </source>
</evidence>
<dbReference type="GeneID" id="19201583"/>
<dbReference type="RefSeq" id="XP_007763040.1">
    <property type="nucleotide sequence ID" value="XM_007764850.1"/>
</dbReference>
<dbReference type="Gene3D" id="3.80.10.10">
    <property type="entry name" value="Ribonuclease Inhibitor"/>
    <property type="match status" value="1"/>
</dbReference>
<sequence>MFEALISLQLSTSPDDSLSVMAEHIRGLNHVRLAPIEFTARSEHSSPSSLTDLFDALAAHFNNTTLRTLDVREFANRPPDVFIDQHTFSRLRTFQHLSQISIDTGRCAVDLDDNALLQMAEAWPNLMALSINPMTGWRRRSQVTFRGRITFISKLPQLSELGAAVDGNTLTLLNIEHDSNGQTSIEKPFVLDLLDTRIEGNDVPEVAACLADMFPCMGLEGFTPVHAWKWRYSTGLDEGGI</sequence>
<organism evidence="1 2">
    <name type="scientific">Coniophora puteana (strain RWD-64-598)</name>
    <name type="common">Brown rot fungus</name>
    <dbReference type="NCBI Taxonomy" id="741705"/>
    <lineage>
        <taxon>Eukaryota</taxon>
        <taxon>Fungi</taxon>
        <taxon>Dikarya</taxon>
        <taxon>Basidiomycota</taxon>
        <taxon>Agaricomycotina</taxon>
        <taxon>Agaricomycetes</taxon>
        <taxon>Agaricomycetidae</taxon>
        <taxon>Boletales</taxon>
        <taxon>Coniophorineae</taxon>
        <taxon>Coniophoraceae</taxon>
        <taxon>Coniophora</taxon>
    </lineage>
</organism>
<gene>
    <name evidence="1" type="ORF">CONPUDRAFT_140821</name>
</gene>